<evidence type="ECO:0000313" key="2">
    <source>
        <dbReference type="EMBL" id="QJA74032.1"/>
    </source>
</evidence>
<name>A0A6M3J9C7_9ZZZZ</name>
<dbReference type="AlphaFoldDB" id="A0A6M3J9C7"/>
<dbReference type="EMBL" id="MT142070">
    <property type="protein sequence ID" value="QJA74032.1"/>
    <property type="molecule type" value="Genomic_DNA"/>
</dbReference>
<protein>
    <recommendedName>
        <fullName evidence="3">XRE family transcriptional regulator</fullName>
    </recommendedName>
</protein>
<evidence type="ECO:0000313" key="1">
    <source>
        <dbReference type="EMBL" id="QJA65641.1"/>
    </source>
</evidence>
<organism evidence="1">
    <name type="scientific">viral metagenome</name>
    <dbReference type="NCBI Taxonomy" id="1070528"/>
    <lineage>
        <taxon>unclassified sequences</taxon>
        <taxon>metagenomes</taxon>
        <taxon>organismal metagenomes</taxon>
    </lineage>
</organism>
<dbReference type="EMBL" id="MT141542">
    <property type="protein sequence ID" value="QJA65641.1"/>
    <property type="molecule type" value="Genomic_DNA"/>
</dbReference>
<gene>
    <name evidence="2" type="ORF">MM415A02115_0001</name>
    <name evidence="1" type="ORF">MM415B00382_0031</name>
</gene>
<evidence type="ECO:0008006" key="3">
    <source>
        <dbReference type="Google" id="ProtNLM"/>
    </source>
</evidence>
<sequence>MLFLMATLADEERELIGDVELALTRAGISHKAAALDMQIDLSLWTRQRHGDGHISLKRLARLPEGFWREFIALRADRYGVTVLPTGS</sequence>
<proteinExistence type="predicted"/>
<accession>A0A6M3J9C7</accession>
<reference evidence="1" key="1">
    <citation type="submission" date="2020-03" db="EMBL/GenBank/DDBJ databases">
        <title>The deep terrestrial virosphere.</title>
        <authorList>
            <person name="Holmfeldt K."/>
            <person name="Nilsson E."/>
            <person name="Simone D."/>
            <person name="Lopez-Fernandez M."/>
            <person name="Wu X."/>
            <person name="de Brujin I."/>
            <person name="Lundin D."/>
            <person name="Andersson A."/>
            <person name="Bertilsson S."/>
            <person name="Dopson M."/>
        </authorList>
    </citation>
    <scope>NUCLEOTIDE SEQUENCE</scope>
    <source>
        <strain evidence="2">MM415A02115</strain>
        <strain evidence="1">MM415B00382</strain>
    </source>
</reference>